<accession>A0A191ZSJ2</accession>
<evidence type="ECO:0000313" key="4">
    <source>
        <dbReference type="Proteomes" id="UP000078572"/>
    </source>
</evidence>
<feature type="short sequence motif" description="GXGXXG" evidence="1">
    <location>
        <begin position="13"/>
        <end position="18"/>
    </location>
</feature>
<keyword evidence="1" id="KW-0442">Lipid degradation</keyword>
<reference evidence="4" key="1">
    <citation type="submission" date="2016-06" db="EMBL/GenBank/DDBJ databases">
        <authorList>
            <person name="Xu Y."/>
            <person name="Nagy A."/>
            <person name="Yan X."/>
            <person name="Kim S.W."/>
            <person name="Haley B."/>
            <person name="Liu N.T."/>
            <person name="Nou X."/>
        </authorList>
    </citation>
    <scope>NUCLEOTIDE SEQUENCE [LARGE SCALE GENOMIC DNA]</scope>
    <source>
        <strain evidence="4">ATCC 49129</strain>
    </source>
</reference>
<dbReference type="GO" id="GO:0016787">
    <property type="term" value="F:hydrolase activity"/>
    <property type="evidence" value="ECO:0007669"/>
    <property type="project" value="UniProtKB-UniRule"/>
</dbReference>
<feature type="region of interest" description="Disordered" evidence="2">
    <location>
        <begin position="282"/>
        <end position="303"/>
    </location>
</feature>
<feature type="compositionally biased region" description="Basic and acidic residues" evidence="2">
    <location>
        <begin position="282"/>
        <end position="291"/>
    </location>
</feature>
<dbReference type="InterPro" id="IPR050301">
    <property type="entry name" value="NTE"/>
</dbReference>
<feature type="active site" description="Nucleophile" evidence="1">
    <location>
        <position position="42"/>
    </location>
</feature>
<dbReference type="EMBL" id="CP016022">
    <property type="protein sequence ID" value="ANJ71057.1"/>
    <property type="molecule type" value="Genomic_DNA"/>
</dbReference>
<feature type="active site" description="Proton acceptor" evidence="1">
    <location>
        <position position="166"/>
    </location>
</feature>
<dbReference type="RefSeq" id="WP_064801175.1">
    <property type="nucleotide sequence ID" value="NZ_CP016022.1"/>
</dbReference>
<dbReference type="Proteomes" id="UP000078572">
    <property type="component" value="Chromosome 1"/>
</dbReference>
<dbReference type="GO" id="GO:0016042">
    <property type="term" value="P:lipid catabolic process"/>
    <property type="evidence" value="ECO:0007669"/>
    <property type="project" value="UniProtKB-UniRule"/>
</dbReference>
<organism evidence="3 4">
    <name type="scientific">Ralstonia insidiosa</name>
    <dbReference type="NCBI Taxonomy" id="190721"/>
    <lineage>
        <taxon>Bacteria</taxon>
        <taxon>Pseudomonadati</taxon>
        <taxon>Pseudomonadota</taxon>
        <taxon>Betaproteobacteria</taxon>
        <taxon>Burkholderiales</taxon>
        <taxon>Burkholderiaceae</taxon>
        <taxon>Ralstonia</taxon>
    </lineage>
</organism>
<proteinExistence type="predicted"/>
<dbReference type="STRING" id="190721.ACS15_0107"/>
<sequence length="303" mass="31523">MDRAERTAFVFAGGGSLGAIEAGMLRELVASGVVPDMVIGASAGAINAAFFACNPHAAGTAQLEALWRGVRRADVMPWSWRAMFGMLGGRRAHLVDASGLARLLTRHFSQAMLEAAALPLHVVATDMQTGAEVVLSSGQIVQAVLASAAIPGVFPPVRVGDRLLIDGGVANNTPISAAIRLGATRVVVLPAGFACADRRAPRSAIEHALNALSLLVARQLVQDLERWAGQVPIAVVPPLCPLDVSPYDYARCGELIDRAAAATAAWLAADGLAGTGIPSALREHHHNEDHPSCSVDPHAMPTA</sequence>
<evidence type="ECO:0000256" key="2">
    <source>
        <dbReference type="SAM" id="MobiDB-lite"/>
    </source>
</evidence>
<dbReference type="CDD" id="cd07209">
    <property type="entry name" value="Pat_hypo_Ecoli_Z1214_like"/>
    <property type="match status" value="1"/>
</dbReference>
<dbReference type="Pfam" id="PF01734">
    <property type="entry name" value="Patatin"/>
    <property type="match status" value="1"/>
</dbReference>
<feature type="short sequence motif" description="GXSXG" evidence="1">
    <location>
        <begin position="40"/>
        <end position="44"/>
    </location>
</feature>
<dbReference type="OrthoDB" id="9798773at2"/>
<dbReference type="SUPFAM" id="SSF52151">
    <property type="entry name" value="FabD/lysophospholipase-like"/>
    <property type="match status" value="1"/>
</dbReference>
<protein>
    <submittedName>
        <fullName evidence="3">Alpha/beta hydrolase</fullName>
    </submittedName>
</protein>
<keyword evidence="4" id="KW-1185">Reference proteome</keyword>
<evidence type="ECO:0000256" key="1">
    <source>
        <dbReference type="PROSITE-ProRule" id="PRU01161"/>
    </source>
</evidence>
<gene>
    <name evidence="3" type="ORF">A9Y76_00520</name>
</gene>
<keyword evidence="1 3" id="KW-0378">Hydrolase</keyword>
<keyword evidence="1" id="KW-0443">Lipid metabolism</keyword>
<dbReference type="PANTHER" id="PTHR14226:SF57">
    <property type="entry name" value="BLR7027 PROTEIN"/>
    <property type="match status" value="1"/>
</dbReference>
<dbReference type="AlphaFoldDB" id="A0A191ZSJ2"/>
<name>A0A191ZSJ2_9RALS</name>
<dbReference type="InterPro" id="IPR016035">
    <property type="entry name" value="Acyl_Trfase/lysoPLipase"/>
</dbReference>
<dbReference type="PROSITE" id="PS51635">
    <property type="entry name" value="PNPLA"/>
    <property type="match status" value="1"/>
</dbReference>
<evidence type="ECO:0000313" key="3">
    <source>
        <dbReference type="EMBL" id="ANJ71057.1"/>
    </source>
</evidence>
<dbReference type="Gene3D" id="3.40.1090.10">
    <property type="entry name" value="Cytosolic phospholipase A2 catalytic domain"/>
    <property type="match status" value="2"/>
</dbReference>
<dbReference type="InterPro" id="IPR002641">
    <property type="entry name" value="PNPLA_dom"/>
</dbReference>
<feature type="short sequence motif" description="DGA/G" evidence="1">
    <location>
        <begin position="166"/>
        <end position="168"/>
    </location>
</feature>
<dbReference type="GeneID" id="61524484"/>
<dbReference type="PANTHER" id="PTHR14226">
    <property type="entry name" value="NEUROPATHY TARGET ESTERASE/SWISS CHEESE D.MELANOGASTER"/>
    <property type="match status" value="1"/>
</dbReference>